<dbReference type="PANTHER" id="PTHR43394:SF1">
    <property type="entry name" value="ATP-BINDING CASSETTE SUB-FAMILY B MEMBER 10, MITOCHONDRIAL"/>
    <property type="match status" value="1"/>
</dbReference>
<dbReference type="GO" id="GO:0005886">
    <property type="term" value="C:plasma membrane"/>
    <property type="evidence" value="ECO:0007669"/>
    <property type="project" value="UniProtKB-SubCell"/>
</dbReference>
<dbReference type="InterPro" id="IPR027417">
    <property type="entry name" value="P-loop_NTPase"/>
</dbReference>
<keyword evidence="13" id="KW-1185">Reference proteome</keyword>
<dbReference type="FunFam" id="3.40.50.300:FF:000221">
    <property type="entry name" value="Multidrug ABC transporter ATP-binding protein"/>
    <property type="match status" value="1"/>
</dbReference>
<evidence type="ECO:0000313" key="13">
    <source>
        <dbReference type="Proteomes" id="UP001139347"/>
    </source>
</evidence>
<feature type="transmembrane region" description="Helical" evidence="9">
    <location>
        <begin position="20"/>
        <end position="39"/>
    </location>
</feature>
<dbReference type="PROSITE" id="PS50929">
    <property type="entry name" value="ABC_TM1F"/>
    <property type="match status" value="1"/>
</dbReference>
<keyword evidence="5" id="KW-0547">Nucleotide-binding</keyword>
<dbReference type="SMART" id="SM00382">
    <property type="entry name" value="AAA"/>
    <property type="match status" value="1"/>
</dbReference>
<feature type="domain" description="ABC transmembrane type-1" evidence="11">
    <location>
        <begin position="22"/>
        <end position="307"/>
    </location>
</feature>
<feature type="transmembrane region" description="Helical" evidence="9">
    <location>
        <begin position="59"/>
        <end position="80"/>
    </location>
</feature>
<evidence type="ECO:0000256" key="8">
    <source>
        <dbReference type="ARBA" id="ARBA00023136"/>
    </source>
</evidence>
<keyword evidence="7 9" id="KW-1133">Transmembrane helix</keyword>
<evidence type="ECO:0000256" key="3">
    <source>
        <dbReference type="ARBA" id="ARBA00022475"/>
    </source>
</evidence>
<evidence type="ECO:0000313" key="12">
    <source>
        <dbReference type="EMBL" id="MCJ8013826.1"/>
    </source>
</evidence>
<dbReference type="CDD" id="cd18541">
    <property type="entry name" value="ABC_6TM_TmrB_like"/>
    <property type="match status" value="1"/>
</dbReference>
<dbReference type="EMBL" id="JALIRP010000008">
    <property type="protein sequence ID" value="MCJ8013826.1"/>
    <property type="molecule type" value="Genomic_DNA"/>
</dbReference>
<evidence type="ECO:0000256" key="9">
    <source>
        <dbReference type="SAM" id="Phobius"/>
    </source>
</evidence>
<evidence type="ECO:0000256" key="1">
    <source>
        <dbReference type="ARBA" id="ARBA00004651"/>
    </source>
</evidence>
<accession>A0A9X1WSD0</accession>
<feature type="transmembrane region" description="Helical" evidence="9">
    <location>
        <begin position="247"/>
        <end position="266"/>
    </location>
</feature>
<proteinExistence type="predicted"/>
<evidence type="ECO:0000256" key="4">
    <source>
        <dbReference type="ARBA" id="ARBA00022692"/>
    </source>
</evidence>
<dbReference type="PROSITE" id="PS00211">
    <property type="entry name" value="ABC_TRANSPORTER_1"/>
    <property type="match status" value="1"/>
</dbReference>
<dbReference type="Proteomes" id="UP001139347">
    <property type="component" value="Unassembled WGS sequence"/>
</dbReference>
<feature type="domain" description="ABC transporter" evidence="10">
    <location>
        <begin position="340"/>
        <end position="575"/>
    </location>
</feature>
<keyword evidence="2" id="KW-0813">Transport</keyword>
<protein>
    <submittedName>
        <fullName evidence="12">ABC transporter ATP-binding protein/permease</fullName>
    </submittedName>
</protein>
<evidence type="ECO:0000256" key="6">
    <source>
        <dbReference type="ARBA" id="ARBA00022840"/>
    </source>
</evidence>
<comment type="caution">
    <text evidence="12">The sequence shown here is derived from an EMBL/GenBank/DDBJ whole genome shotgun (WGS) entry which is preliminary data.</text>
</comment>
<feature type="transmembrane region" description="Helical" evidence="9">
    <location>
        <begin position="133"/>
        <end position="157"/>
    </location>
</feature>
<dbReference type="InterPro" id="IPR039421">
    <property type="entry name" value="Type_1_exporter"/>
</dbReference>
<evidence type="ECO:0000256" key="7">
    <source>
        <dbReference type="ARBA" id="ARBA00022989"/>
    </source>
</evidence>
<sequence>MKPLKNFELLTSYLKQNKLLYLMAVILIILSNVDQSLLPQMLGEVTDGLKEGSLGREGIIQYSLILLAIAVSYGIMFGLGQFTIMRLGRRFEFITRGRIFAQFSRLSEDFFSKQGTGKLLSYVMNDVTSVREAIAFGVAQTTNAVFMLISCVTMMLITGIPVTLILVSVCPLVLIPFLVIYFGPRIRTRSMHVQESLATMTESADEQIGGIRVTKTFAMEETAQQRFDSTVDGVREAQLRLVRMSSLFQAILPFLGALSLVVSLLVGSYMTIQHHLSLGSFVALTFYLRMLTGPLQQIGNVINMMQRSGASLERVNRLLAEVPSVRDHDATIELNSIGDIEINHLHFAYPGASEKALEDISFTIRKGKTVGLVGRTGSGKSTLAKLLLRVYEPPAGSIRVSGEDITEVSLETLRRKIGYVPQDGFLFSTDIADNIAFSDRSANIQQIRSAADQALLLDSVNTFKEGFQTKLGERGLTLSGGQRQRASLARGLMKRPELLILDDSMSAVDTLTESGILSNLVKERQGKTTLIIAHRISSVQHASEIIVLDEGRIIQRGSHEQLMARRDGLYASLYRIQQEGLQHA</sequence>
<reference evidence="12" key="1">
    <citation type="submission" date="2022-04" db="EMBL/GenBank/DDBJ databases">
        <title>Paenibacillus mangrovi sp. nov., a novel endophytic bacterium isolated from bark of Kandelia candel.</title>
        <authorList>
            <person name="Tuo L."/>
        </authorList>
    </citation>
    <scope>NUCLEOTIDE SEQUENCE</scope>
    <source>
        <strain evidence="12">KQZ6P-2</strain>
    </source>
</reference>
<dbReference type="GO" id="GO:0016887">
    <property type="term" value="F:ATP hydrolysis activity"/>
    <property type="evidence" value="ECO:0007669"/>
    <property type="project" value="InterPro"/>
</dbReference>
<keyword evidence="8 9" id="KW-0472">Membrane</keyword>
<dbReference type="Gene3D" id="3.40.50.300">
    <property type="entry name" value="P-loop containing nucleotide triphosphate hydrolases"/>
    <property type="match status" value="1"/>
</dbReference>
<dbReference type="Gene3D" id="1.20.1560.10">
    <property type="entry name" value="ABC transporter type 1, transmembrane domain"/>
    <property type="match status" value="1"/>
</dbReference>
<gene>
    <name evidence="12" type="ORF">MUG84_19045</name>
</gene>
<dbReference type="GO" id="GO:0005524">
    <property type="term" value="F:ATP binding"/>
    <property type="evidence" value="ECO:0007669"/>
    <property type="project" value="UniProtKB-KW"/>
</dbReference>
<evidence type="ECO:0000256" key="2">
    <source>
        <dbReference type="ARBA" id="ARBA00022448"/>
    </source>
</evidence>
<dbReference type="InterPro" id="IPR017871">
    <property type="entry name" value="ABC_transporter-like_CS"/>
</dbReference>
<evidence type="ECO:0000259" key="11">
    <source>
        <dbReference type="PROSITE" id="PS50929"/>
    </source>
</evidence>
<dbReference type="PANTHER" id="PTHR43394">
    <property type="entry name" value="ATP-DEPENDENT PERMEASE MDL1, MITOCHONDRIAL"/>
    <property type="match status" value="1"/>
</dbReference>
<dbReference type="InterPro" id="IPR011527">
    <property type="entry name" value="ABC1_TM_dom"/>
</dbReference>
<dbReference type="AlphaFoldDB" id="A0A9X1WSD0"/>
<dbReference type="RefSeq" id="WP_244727734.1">
    <property type="nucleotide sequence ID" value="NZ_JALIRP010000008.1"/>
</dbReference>
<dbReference type="GO" id="GO:0015421">
    <property type="term" value="F:ABC-type oligopeptide transporter activity"/>
    <property type="evidence" value="ECO:0007669"/>
    <property type="project" value="TreeGrafter"/>
</dbReference>
<dbReference type="InterPro" id="IPR003439">
    <property type="entry name" value="ABC_transporter-like_ATP-bd"/>
</dbReference>
<keyword evidence="4 9" id="KW-0812">Transmembrane</keyword>
<dbReference type="InterPro" id="IPR003593">
    <property type="entry name" value="AAA+_ATPase"/>
</dbReference>
<evidence type="ECO:0000259" key="10">
    <source>
        <dbReference type="PROSITE" id="PS50893"/>
    </source>
</evidence>
<keyword evidence="6 12" id="KW-0067">ATP-binding</keyword>
<comment type="subcellular location">
    <subcellularLocation>
        <location evidence="1">Cell membrane</location>
        <topology evidence="1">Multi-pass membrane protein</topology>
    </subcellularLocation>
</comment>
<dbReference type="InterPro" id="IPR036640">
    <property type="entry name" value="ABC1_TM_sf"/>
</dbReference>
<dbReference type="Pfam" id="PF00005">
    <property type="entry name" value="ABC_tran"/>
    <property type="match status" value="1"/>
</dbReference>
<dbReference type="Pfam" id="PF00664">
    <property type="entry name" value="ABC_membrane"/>
    <property type="match status" value="1"/>
</dbReference>
<dbReference type="SUPFAM" id="SSF90123">
    <property type="entry name" value="ABC transporter transmembrane region"/>
    <property type="match status" value="1"/>
</dbReference>
<keyword evidence="3" id="KW-1003">Cell membrane</keyword>
<organism evidence="12 13">
    <name type="scientific">Paenibacillus mangrovi</name>
    <dbReference type="NCBI Taxonomy" id="2931978"/>
    <lineage>
        <taxon>Bacteria</taxon>
        <taxon>Bacillati</taxon>
        <taxon>Bacillota</taxon>
        <taxon>Bacilli</taxon>
        <taxon>Bacillales</taxon>
        <taxon>Paenibacillaceae</taxon>
        <taxon>Paenibacillus</taxon>
    </lineage>
</organism>
<name>A0A9X1WSD0_9BACL</name>
<dbReference type="PROSITE" id="PS50893">
    <property type="entry name" value="ABC_TRANSPORTER_2"/>
    <property type="match status" value="1"/>
</dbReference>
<dbReference type="SUPFAM" id="SSF52540">
    <property type="entry name" value="P-loop containing nucleoside triphosphate hydrolases"/>
    <property type="match status" value="1"/>
</dbReference>
<evidence type="ECO:0000256" key="5">
    <source>
        <dbReference type="ARBA" id="ARBA00022741"/>
    </source>
</evidence>
<feature type="transmembrane region" description="Helical" evidence="9">
    <location>
        <begin position="163"/>
        <end position="182"/>
    </location>
</feature>